<sequence>MSRLPNRPAALQAYKELAAKFPPGATVGHRAHPSWRGTVSAEGRRSIRLDRAPSGGYQLWVFVAWDHMEAMWVYAADLTAVAQPADDADGRE</sequence>
<protein>
    <submittedName>
        <fullName evidence="1">Uncharacterized protein</fullName>
    </submittedName>
</protein>
<comment type="caution">
    <text evidence="1">The sequence shown here is derived from an EMBL/GenBank/DDBJ whole genome shotgun (WGS) entry which is preliminary data.</text>
</comment>
<reference evidence="2" key="1">
    <citation type="journal article" date="2019" name="Int. J. Syst. Evol. Microbiol.">
        <title>The Global Catalogue of Microorganisms (GCM) 10K type strain sequencing project: providing services to taxonomists for standard genome sequencing and annotation.</title>
        <authorList>
            <consortium name="The Broad Institute Genomics Platform"/>
            <consortium name="The Broad Institute Genome Sequencing Center for Infectious Disease"/>
            <person name="Wu L."/>
            <person name="Ma J."/>
        </authorList>
    </citation>
    <scope>NUCLEOTIDE SEQUENCE [LARGE SCALE GENOMIC DNA]</scope>
    <source>
        <strain evidence="2">JCM 16702</strain>
    </source>
</reference>
<proteinExistence type="predicted"/>
<organism evidence="1 2">
    <name type="scientific">Actinomadura miaoliensis</name>
    <dbReference type="NCBI Taxonomy" id="430685"/>
    <lineage>
        <taxon>Bacteria</taxon>
        <taxon>Bacillati</taxon>
        <taxon>Actinomycetota</taxon>
        <taxon>Actinomycetes</taxon>
        <taxon>Streptosporangiales</taxon>
        <taxon>Thermomonosporaceae</taxon>
        <taxon>Actinomadura</taxon>
    </lineage>
</organism>
<evidence type="ECO:0000313" key="2">
    <source>
        <dbReference type="Proteomes" id="UP001500683"/>
    </source>
</evidence>
<keyword evidence="2" id="KW-1185">Reference proteome</keyword>
<accession>A0ABP7WX73</accession>
<gene>
    <name evidence="1" type="ORF">GCM10022214_74170</name>
</gene>
<name>A0ABP7WX73_9ACTN</name>
<dbReference type="Proteomes" id="UP001500683">
    <property type="component" value="Unassembled WGS sequence"/>
</dbReference>
<dbReference type="EMBL" id="BAAAZG010000058">
    <property type="protein sequence ID" value="GAA4098729.1"/>
    <property type="molecule type" value="Genomic_DNA"/>
</dbReference>
<dbReference type="RefSeq" id="WP_344956935.1">
    <property type="nucleotide sequence ID" value="NZ_BAAAZG010000058.1"/>
</dbReference>
<evidence type="ECO:0000313" key="1">
    <source>
        <dbReference type="EMBL" id="GAA4098729.1"/>
    </source>
</evidence>